<evidence type="ECO:0000313" key="6">
    <source>
        <dbReference type="EMBL" id="TCZ76398.1"/>
    </source>
</evidence>
<sequence length="254" mass="29231">MELDQKVDLVEHLRELRRRVMWIVAVLVLGMAGGIAVAKPVILFMQNLPPANGMKWHAFSPWDNLRLYMSFAFVIGFLVTLPVLLYHIWAFVSPGLRERERKSTLLYLPFAVLLYLSGLAFGLFVVFPLAFHFSTSLGDSLNIEETFGAAQYFSFMFNIIIPLSIIFELPVVVMFLTKLRILNPARLSKLRRIAYMVLVVLAAIITPPDAISMILVFLPMILLYEFSVYISRFIYRKQLIMDQERERAFEAEGM</sequence>
<feature type="transmembrane region" description="Helical" evidence="5">
    <location>
        <begin position="151"/>
        <end position="177"/>
    </location>
</feature>
<keyword evidence="5" id="KW-0811">Translocation</keyword>
<dbReference type="NCBIfam" id="TIGR00945">
    <property type="entry name" value="tatC"/>
    <property type="match status" value="1"/>
</dbReference>
<keyword evidence="5" id="KW-1003">Cell membrane</keyword>
<dbReference type="HAMAP" id="MF_00902">
    <property type="entry name" value="TatC"/>
    <property type="match status" value="1"/>
</dbReference>
<feature type="transmembrane region" description="Helical" evidence="5">
    <location>
        <begin position="104"/>
        <end position="131"/>
    </location>
</feature>
<evidence type="ECO:0000256" key="2">
    <source>
        <dbReference type="ARBA" id="ARBA00022692"/>
    </source>
</evidence>
<accession>A0A4R4EEC6</accession>
<name>A0A4R4EEC6_9BACL</name>
<feature type="transmembrane region" description="Helical" evidence="5">
    <location>
        <begin position="65"/>
        <end position="92"/>
    </location>
</feature>
<evidence type="ECO:0000256" key="5">
    <source>
        <dbReference type="HAMAP-Rule" id="MF_00902"/>
    </source>
</evidence>
<evidence type="ECO:0000256" key="3">
    <source>
        <dbReference type="ARBA" id="ARBA00022989"/>
    </source>
</evidence>
<dbReference type="InterPro" id="IPR019820">
    <property type="entry name" value="Sec-indep_translocase_CS"/>
</dbReference>
<dbReference type="OrthoDB" id="9777044at2"/>
<dbReference type="GO" id="GO:0065002">
    <property type="term" value="P:intracellular protein transmembrane transport"/>
    <property type="evidence" value="ECO:0007669"/>
    <property type="project" value="TreeGrafter"/>
</dbReference>
<comment type="subunit">
    <text evidence="5">Forms a complex with TatA.</text>
</comment>
<comment type="similarity">
    <text evidence="5">Belongs to the TatC family.</text>
</comment>
<protein>
    <recommendedName>
        <fullName evidence="5">Sec-independent protein translocase protein TatC</fullName>
    </recommendedName>
</protein>
<feature type="transmembrane region" description="Helical" evidence="5">
    <location>
        <begin position="189"/>
        <end position="205"/>
    </location>
</feature>
<dbReference type="AlphaFoldDB" id="A0A4R4EEC6"/>
<dbReference type="InterPro" id="IPR002033">
    <property type="entry name" value="TatC"/>
</dbReference>
<dbReference type="PANTHER" id="PTHR30371">
    <property type="entry name" value="SEC-INDEPENDENT PROTEIN TRANSLOCASE PROTEIN TATC"/>
    <property type="match status" value="1"/>
</dbReference>
<comment type="subcellular location">
    <subcellularLocation>
        <location evidence="5">Cell membrane</location>
        <topology evidence="5">Multi-pass membrane protein</topology>
    </subcellularLocation>
    <subcellularLocation>
        <location evidence="1">Membrane</location>
        <topology evidence="1">Multi-pass membrane protein</topology>
    </subcellularLocation>
</comment>
<reference evidence="6 7" key="1">
    <citation type="submission" date="2019-03" db="EMBL/GenBank/DDBJ databases">
        <authorList>
            <person name="Kim M.K.M."/>
        </authorList>
    </citation>
    <scope>NUCLEOTIDE SEQUENCE [LARGE SCALE GENOMIC DNA]</scope>
    <source>
        <strain evidence="6 7">18JY21-1</strain>
    </source>
</reference>
<dbReference type="RefSeq" id="WP_132418764.1">
    <property type="nucleotide sequence ID" value="NZ_SKFG01000013.1"/>
</dbReference>
<evidence type="ECO:0000256" key="4">
    <source>
        <dbReference type="ARBA" id="ARBA00023136"/>
    </source>
</evidence>
<dbReference type="PROSITE" id="PS01218">
    <property type="entry name" value="TATC"/>
    <property type="match status" value="1"/>
</dbReference>
<evidence type="ECO:0000256" key="1">
    <source>
        <dbReference type="ARBA" id="ARBA00004141"/>
    </source>
</evidence>
<keyword evidence="4 5" id="KW-0472">Membrane</keyword>
<keyword evidence="7" id="KW-1185">Reference proteome</keyword>
<dbReference type="PRINTS" id="PR01840">
    <property type="entry name" value="TATCFAMILY"/>
</dbReference>
<keyword evidence="5" id="KW-0653">Protein transport</keyword>
<dbReference type="Proteomes" id="UP000295418">
    <property type="component" value="Unassembled WGS sequence"/>
</dbReference>
<dbReference type="GO" id="GO:0009977">
    <property type="term" value="F:proton motive force dependent protein transmembrane transporter activity"/>
    <property type="evidence" value="ECO:0007669"/>
    <property type="project" value="TreeGrafter"/>
</dbReference>
<gene>
    <name evidence="5 6" type="primary">tatC</name>
    <name evidence="6" type="ORF">E0485_14475</name>
</gene>
<feature type="transmembrane region" description="Helical" evidence="5">
    <location>
        <begin position="20"/>
        <end position="45"/>
    </location>
</feature>
<proteinExistence type="inferred from homology"/>
<comment type="caution">
    <text evidence="6">The sequence shown here is derived from an EMBL/GenBank/DDBJ whole genome shotgun (WGS) entry which is preliminary data.</text>
</comment>
<dbReference type="PANTHER" id="PTHR30371:SF0">
    <property type="entry name" value="SEC-INDEPENDENT PROTEIN TRANSLOCASE PROTEIN TATC, CHLOROPLASTIC-RELATED"/>
    <property type="match status" value="1"/>
</dbReference>
<keyword evidence="2 5" id="KW-0812">Transmembrane</keyword>
<keyword evidence="3 5" id="KW-1133">Transmembrane helix</keyword>
<dbReference type="EMBL" id="SKFG01000013">
    <property type="protein sequence ID" value="TCZ76398.1"/>
    <property type="molecule type" value="Genomic_DNA"/>
</dbReference>
<keyword evidence="5" id="KW-0813">Transport</keyword>
<comment type="function">
    <text evidence="5">Part of the twin-arginine translocation (Tat) system that transports large folded proteins containing a characteristic twin-arginine motif in their signal peptide across membranes.</text>
</comment>
<organism evidence="6 7">
    <name type="scientific">Paenibacillus albiflavus</name>
    <dbReference type="NCBI Taxonomy" id="2545760"/>
    <lineage>
        <taxon>Bacteria</taxon>
        <taxon>Bacillati</taxon>
        <taxon>Bacillota</taxon>
        <taxon>Bacilli</taxon>
        <taxon>Bacillales</taxon>
        <taxon>Paenibacillaceae</taxon>
        <taxon>Paenibacillus</taxon>
    </lineage>
</organism>
<dbReference type="GO" id="GO:0033281">
    <property type="term" value="C:TAT protein transport complex"/>
    <property type="evidence" value="ECO:0007669"/>
    <property type="project" value="UniProtKB-UniRule"/>
</dbReference>
<evidence type="ECO:0000313" key="7">
    <source>
        <dbReference type="Proteomes" id="UP000295418"/>
    </source>
</evidence>
<feature type="transmembrane region" description="Helical" evidence="5">
    <location>
        <begin position="211"/>
        <end position="235"/>
    </location>
</feature>
<dbReference type="Pfam" id="PF00902">
    <property type="entry name" value="TatC"/>
    <property type="match status" value="1"/>
</dbReference>
<dbReference type="GO" id="GO:0043953">
    <property type="term" value="P:protein transport by the Tat complex"/>
    <property type="evidence" value="ECO:0007669"/>
    <property type="project" value="UniProtKB-UniRule"/>
</dbReference>